<accession>A0A1W6MGM1</accession>
<keyword evidence="2 5" id="KW-0812">Transmembrane</keyword>
<feature type="transmembrane region" description="Helical" evidence="5">
    <location>
        <begin position="52"/>
        <end position="71"/>
    </location>
</feature>
<organism evidence="6 7">
    <name type="scientific">Nonlabens spongiae</name>
    <dbReference type="NCBI Taxonomy" id="331648"/>
    <lineage>
        <taxon>Bacteria</taxon>
        <taxon>Pseudomonadati</taxon>
        <taxon>Bacteroidota</taxon>
        <taxon>Flavobacteriia</taxon>
        <taxon>Flavobacteriales</taxon>
        <taxon>Flavobacteriaceae</taxon>
        <taxon>Nonlabens</taxon>
    </lineage>
</organism>
<dbReference type="AlphaFoldDB" id="A0A1W6MGM1"/>
<sequence length="102" mass="11584">MIVFRLTCLFGKRMITEYERLKLTKNQRILTGILQLIGVSGLFVGIKFTVIGLFASLELALLITAGAFVRLRIKDAIYRSSPALIYLILNLILAYRFFLNIS</sequence>
<protein>
    <recommendedName>
        <fullName evidence="8">DoxX family protein</fullName>
    </recommendedName>
</protein>
<comment type="subcellular location">
    <subcellularLocation>
        <location evidence="1">Membrane</location>
        <topology evidence="1">Multi-pass membrane protein</topology>
    </subcellularLocation>
</comment>
<dbReference type="Pfam" id="PF13564">
    <property type="entry name" value="DoxX_2"/>
    <property type="match status" value="1"/>
</dbReference>
<dbReference type="EMBL" id="CP019344">
    <property type="protein sequence ID" value="ARN76656.1"/>
    <property type="molecule type" value="Genomic_DNA"/>
</dbReference>
<dbReference type="GO" id="GO:0016020">
    <property type="term" value="C:membrane"/>
    <property type="evidence" value="ECO:0007669"/>
    <property type="project" value="UniProtKB-SubCell"/>
</dbReference>
<dbReference type="Proteomes" id="UP000193431">
    <property type="component" value="Chromosome"/>
</dbReference>
<keyword evidence="3 5" id="KW-1133">Transmembrane helix</keyword>
<evidence type="ECO:0008006" key="8">
    <source>
        <dbReference type="Google" id="ProtNLM"/>
    </source>
</evidence>
<evidence type="ECO:0000313" key="7">
    <source>
        <dbReference type="Proteomes" id="UP000193431"/>
    </source>
</evidence>
<proteinExistence type="predicted"/>
<dbReference type="STRING" id="331648.BST97_00790"/>
<reference evidence="6 7" key="1">
    <citation type="submission" date="2016-11" db="EMBL/GenBank/DDBJ databases">
        <title>Trade-off between light-utilization and light-protection in marine flavobacteria.</title>
        <authorList>
            <person name="Kumagai Y."/>
        </authorList>
    </citation>
    <scope>NUCLEOTIDE SEQUENCE [LARGE SCALE GENOMIC DNA]</scope>
    <source>
        <strain evidence="6 7">JCM 13191</strain>
    </source>
</reference>
<evidence type="ECO:0000256" key="5">
    <source>
        <dbReference type="SAM" id="Phobius"/>
    </source>
</evidence>
<dbReference type="InterPro" id="IPR032808">
    <property type="entry name" value="DoxX"/>
</dbReference>
<name>A0A1W6MGM1_9FLAO</name>
<evidence type="ECO:0000256" key="4">
    <source>
        <dbReference type="ARBA" id="ARBA00023136"/>
    </source>
</evidence>
<evidence type="ECO:0000256" key="2">
    <source>
        <dbReference type="ARBA" id="ARBA00022692"/>
    </source>
</evidence>
<keyword evidence="7" id="KW-1185">Reference proteome</keyword>
<evidence type="ECO:0000313" key="6">
    <source>
        <dbReference type="EMBL" id="ARN76656.1"/>
    </source>
</evidence>
<evidence type="ECO:0000256" key="3">
    <source>
        <dbReference type="ARBA" id="ARBA00022989"/>
    </source>
</evidence>
<feature type="transmembrane region" description="Helical" evidence="5">
    <location>
        <begin position="83"/>
        <end position="101"/>
    </location>
</feature>
<keyword evidence="4 5" id="KW-0472">Membrane</keyword>
<gene>
    <name evidence="6" type="ORF">BST97_00790</name>
</gene>
<evidence type="ECO:0000256" key="1">
    <source>
        <dbReference type="ARBA" id="ARBA00004141"/>
    </source>
</evidence>
<feature type="transmembrane region" description="Helical" evidence="5">
    <location>
        <begin position="29"/>
        <end position="46"/>
    </location>
</feature>